<reference evidence="1 2" key="1">
    <citation type="submission" date="2017-12" db="EMBL/GenBank/DDBJ databases">
        <title>Comparative genomics of Botrytis spp.</title>
        <authorList>
            <person name="Valero-Jimenez C.A."/>
            <person name="Tapia P."/>
            <person name="Veloso J."/>
            <person name="Silva-Moreno E."/>
            <person name="Staats M."/>
            <person name="Valdes J.H."/>
            <person name="Van Kan J.A.L."/>
        </authorList>
    </citation>
    <scope>NUCLEOTIDE SEQUENCE [LARGE SCALE GENOMIC DNA]</scope>
    <source>
        <strain evidence="1 2">Bp0003</strain>
    </source>
</reference>
<dbReference type="EMBL" id="PQXI01000003">
    <property type="protein sequence ID" value="TGO30725.1"/>
    <property type="molecule type" value="Genomic_DNA"/>
</dbReference>
<dbReference type="AlphaFoldDB" id="A0A4Z1G1M9"/>
<gene>
    <name evidence="1" type="ORF">BPAE_0003g00080</name>
</gene>
<evidence type="ECO:0000313" key="2">
    <source>
        <dbReference type="Proteomes" id="UP000297910"/>
    </source>
</evidence>
<dbReference type="Proteomes" id="UP000297910">
    <property type="component" value="Unassembled WGS sequence"/>
</dbReference>
<comment type="caution">
    <text evidence="1">The sequence shown here is derived from an EMBL/GenBank/DDBJ whole genome shotgun (WGS) entry which is preliminary data.</text>
</comment>
<protein>
    <submittedName>
        <fullName evidence="1">Uncharacterized protein</fullName>
    </submittedName>
</protein>
<keyword evidence="2" id="KW-1185">Reference proteome</keyword>
<evidence type="ECO:0000313" key="1">
    <source>
        <dbReference type="EMBL" id="TGO30725.1"/>
    </source>
</evidence>
<accession>A0A4Z1G1M9</accession>
<sequence length="68" mass="7857">MRRVFLMFRSVREEDKPSITIQKLWNRVYFDSYGEIVLGGQCDEVSDSIIFLSPGVDKTLHTATYPEA</sequence>
<organism evidence="1 2">
    <name type="scientific">Botrytis paeoniae</name>
    <dbReference type="NCBI Taxonomy" id="278948"/>
    <lineage>
        <taxon>Eukaryota</taxon>
        <taxon>Fungi</taxon>
        <taxon>Dikarya</taxon>
        <taxon>Ascomycota</taxon>
        <taxon>Pezizomycotina</taxon>
        <taxon>Leotiomycetes</taxon>
        <taxon>Helotiales</taxon>
        <taxon>Sclerotiniaceae</taxon>
        <taxon>Botrytis</taxon>
    </lineage>
</organism>
<name>A0A4Z1G1M9_9HELO</name>
<proteinExistence type="predicted"/>